<organism evidence="2 3">
    <name type="scientific">Streptomyces albipurpureus</name>
    <dbReference type="NCBI Taxonomy" id="2897419"/>
    <lineage>
        <taxon>Bacteria</taxon>
        <taxon>Bacillati</taxon>
        <taxon>Actinomycetota</taxon>
        <taxon>Actinomycetes</taxon>
        <taxon>Kitasatosporales</taxon>
        <taxon>Streptomycetaceae</taxon>
        <taxon>Streptomyces</taxon>
    </lineage>
</organism>
<sequence length="76" mass="7385">MAIGAIAGGAAAVLLAAKAAPLAVVNPPAAVHTAQAAFAVGIGQGAKLGVKASQALRWHKRAQGLVKPDAPLVTRG</sequence>
<dbReference type="RefSeq" id="WP_250918975.1">
    <property type="nucleotide sequence ID" value="NZ_JAMQAW010000008.1"/>
</dbReference>
<evidence type="ECO:0000313" key="2">
    <source>
        <dbReference type="EMBL" id="MCM2388630.1"/>
    </source>
</evidence>
<protein>
    <submittedName>
        <fullName evidence="2">Uncharacterized protein</fullName>
    </submittedName>
</protein>
<feature type="chain" id="PRO_5046074001" evidence="1">
    <location>
        <begin position="20"/>
        <end position="76"/>
    </location>
</feature>
<accession>A0ABT0ULX9</accession>
<comment type="caution">
    <text evidence="2">The sequence shown here is derived from an EMBL/GenBank/DDBJ whole genome shotgun (WGS) entry which is preliminary data.</text>
</comment>
<reference evidence="2" key="1">
    <citation type="submission" date="2022-06" db="EMBL/GenBank/DDBJ databases">
        <title>Genome public.</title>
        <authorList>
            <person name="Sun Q."/>
        </authorList>
    </citation>
    <scope>NUCLEOTIDE SEQUENCE</scope>
    <source>
        <strain evidence="2">CWNU-1</strain>
    </source>
</reference>
<evidence type="ECO:0000313" key="3">
    <source>
        <dbReference type="Proteomes" id="UP001431429"/>
    </source>
</evidence>
<proteinExistence type="predicted"/>
<gene>
    <name evidence="2" type="ORF">NBG84_10030</name>
</gene>
<feature type="signal peptide" evidence="1">
    <location>
        <begin position="1"/>
        <end position="19"/>
    </location>
</feature>
<keyword evidence="3" id="KW-1185">Reference proteome</keyword>
<dbReference type="Proteomes" id="UP001431429">
    <property type="component" value="Unassembled WGS sequence"/>
</dbReference>
<keyword evidence="1" id="KW-0732">Signal</keyword>
<name>A0ABT0ULX9_9ACTN</name>
<evidence type="ECO:0000256" key="1">
    <source>
        <dbReference type="SAM" id="SignalP"/>
    </source>
</evidence>
<dbReference type="EMBL" id="JAMQAW010000008">
    <property type="protein sequence ID" value="MCM2388630.1"/>
    <property type="molecule type" value="Genomic_DNA"/>
</dbReference>